<accession>A0A1J8Q7Y8</accession>
<protein>
    <submittedName>
        <fullName evidence="1">Uncharacterized protein</fullName>
    </submittedName>
</protein>
<keyword evidence="2" id="KW-1185">Reference proteome</keyword>
<dbReference type="EMBL" id="LVVM01002376">
    <property type="protein sequence ID" value="OJA16759.1"/>
    <property type="molecule type" value="Genomic_DNA"/>
</dbReference>
<gene>
    <name evidence="1" type="ORF">AZE42_14076</name>
</gene>
<organism evidence="1 2">
    <name type="scientific">Rhizopogon vesiculosus</name>
    <dbReference type="NCBI Taxonomy" id="180088"/>
    <lineage>
        <taxon>Eukaryota</taxon>
        <taxon>Fungi</taxon>
        <taxon>Dikarya</taxon>
        <taxon>Basidiomycota</taxon>
        <taxon>Agaricomycotina</taxon>
        <taxon>Agaricomycetes</taxon>
        <taxon>Agaricomycetidae</taxon>
        <taxon>Boletales</taxon>
        <taxon>Suillineae</taxon>
        <taxon>Rhizopogonaceae</taxon>
        <taxon>Rhizopogon</taxon>
    </lineage>
</organism>
<dbReference type="Proteomes" id="UP000183567">
    <property type="component" value="Unassembled WGS sequence"/>
</dbReference>
<name>A0A1J8Q7Y8_9AGAM</name>
<sequence length="15" mass="1665">MKLDSKTAPDPIYDA</sequence>
<proteinExistence type="predicted"/>
<evidence type="ECO:0000313" key="1">
    <source>
        <dbReference type="EMBL" id="OJA16759.1"/>
    </source>
</evidence>
<comment type="caution">
    <text evidence="1">The sequence shown here is derived from an EMBL/GenBank/DDBJ whole genome shotgun (WGS) entry which is preliminary data.</text>
</comment>
<evidence type="ECO:0000313" key="2">
    <source>
        <dbReference type="Proteomes" id="UP000183567"/>
    </source>
</evidence>
<reference evidence="1 2" key="1">
    <citation type="submission" date="2016-03" db="EMBL/GenBank/DDBJ databases">
        <title>Comparative genomics of the ectomycorrhizal sister species Rhizopogon vinicolor and Rhizopogon vesiculosus (Basidiomycota: Boletales) reveals a divergence of the mating type B locus.</title>
        <authorList>
            <person name="Mujic A.B."/>
            <person name="Kuo A."/>
            <person name="Tritt A."/>
            <person name="Lipzen A."/>
            <person name="Chen C."/>
            <person name="Johnson J."/>
            <person name="Sharma A."/>
            <person name="Barry K."/>
            <person name="Grigoriev I.V."/>
            <person name="Spatafora J.W."/>
        </authorList>
    </citation>
    <scope>NUCLEOTIDE SEQUENCE [LARGE SCALE GENOMIC DNA]</scope>
    <source>
        <strain evidence="1 2">AM-OR11-056</strain>
    </source>
</reference>